<dbReference type="Gene3D" id="3.60.21.10">
    <property type="match status" value="1"/>
</dbReference>
<dbReference type="SUPFAM" id="SSF56300">
    <property type="entry name" value="Metallo-dependent phosphatases"/>
    <property type="match status" value="1"/>
</dbReference>
<gene>
    <name evidence="2" type="ORF">S3_816_0025</name>
</gene>
<dbReference type="InterPro" id="IPR006186">
    <property type="entry name" value="Ser/Thr-sp_prot-phosphatase"/>
</dbReference>
<dbReference type="CDD" id="cd00144">
    <property type="entry name" value="MPP_PPP_family"/>
    <property type="match status" value="1"/>
</dbReference>
<dbReference type="EMBL" id="FQ032808">
    <property type="protein sequence ID" value="CBL87123.1"/>
    <property type="molecule type" value="Genomic_DNA"/>
</dbReference>
<dbReference type="PANTHER" id="PTHR42850">
    <property type="entry name" value="METALLOPHOSPHOESTERASE"/>
    <property type="match status" value="1"/>
</dbReference>
<dbReference type="InterPro" id="IPR029052">
    <property type="entry name" value="Metallo-depent_PP-like"/>
</dbReference>
<dbReference type="Pfam" id="PF00149">
    <property type="entry name" value="Metallophos"/>
    <property type="match status" value="1"/>
</dbReference>
<dbReference type="AlphaFoldDB" id="F4MLW0"/>
<dbReference type="InterPro" id="IPR004843">
    <property type="entry name" value="Calcineurin-like_PHP"/>
</dbReference>
<accession>F4MLW0</accession>
<feature type="domain" description="Serine/threonine specific protein phosphatases" evidence="1">
    <location>
        <begin position="65"/>
        <end position="70"/>
    </location>
</feature>
<protein>
    <submittedName>
        <fullName evidence="2">Protein containing metallophosphoesterase domain</fullName>
    </submittedName>
</protein>
<sequence length="213" mass="23992">MNILVIGDIHGCVHTLKNLVKNYWKPEDSVLILIGDLIHKGLHSGRTLRYLRKLSKKFPDSVIVLKGNHEQMVSNAFLKGKKYAKWGNLKKDIRLQGLNVKKTLKWICDLPTIWENDNIVITHAGIALNQNNNTDLDSPNSILNNRSTIKNIGKLQIFGHIIQDNNQPRFFPESNSWGIDTGCWIGGGLTAILTEPSGKILEIIRQPTIQSDL</sequence>
<dbReference type="GO" id="GO:0016791">
    <property type="term" value="F:phosphatase activity"/>
    <property type="evidence" value="ECO:0007669"/>
    <property type="project" value="TreeGrafter"/>
</dbReference>
<evidence type="ECO:0000313" key="2">
    <source>
        <dbReference type="EMBL" id="CBL87123.1"/>
    </source>
</evidence>
<dbReference type="InterPro" id="IPR050126">
    <property type="entry name" value="Ap4A_hydrolase"/>
</dbReference>
<dbReference type="PROSITE" id="PS00125">
    <property type="entry name" value="SER_THR_PHOSPHATASE"/>
    <property type="match status" value="1"/>
</dbReference>
<dbReference type="GO" id="GO:0005737">
    <property type="term" value="C:cytoplasm"/>
    <property type="evidence" value="ECO:0007669"/>
    <property type="project" value="TreeGrafter"/>
</dbReference>
<evidence type="ECO:0000259" key="1">
    <source>
        <dbReference type="PROSITE" id="PS00125"/>
    </source>
</evidence>
<organism evidence="2">
    <name type="scientific">uncultured Flavobacteriia bacterium</name>
    <dbReference type="NCBI Taxonomy" id="212695"/>
    <lineage>
        <taxon>Bacteria</taxon>
        <taxon>Pseudomonadati</taxon>
        <taxon>Bacteroidota</taxon>
        <taxon>Flavobacteriia</taxon>
        <taxon>environmental samples</taxon>
    </lineage>
</organism>
<reference evidence="2" key="1">
    <citation type="submission" date="2010-05" db="EMBL/GenBank/DDBJ databases">
        <authorList>
            <person name="Genoscope - CEA"/>
        </authorList>
    </citation>
    <scope>NUCLEOTIDE SEQUENCE</scope>
</reference>
<proteinExistence type="predicted"/>
<name>F4MLW0_9BACT</name>
<dbReference type="PANTHER" id="PTHR42850:SF4">
    <property type="entry name" value="ZINC-DEPENDENT ENDOPOLYPHOSPHATASE"/>
    <property type="match status" value="1"/>
</dbReference>
<reference evidence="2" key="2">
    <citation type="journal article" date="2012" name="Environ. Microbiol.">
        <title>Genomic content of uncultured Bacteroidetes from contrasting oceanic provinces in the North Atlantic Ocean.</title>
        <authorList>
            <person name="Gomez-Pereira P.R."/>
            <person name="Schuler M."/>
            <person name="Fuchs B.M."/>
            <person name="Bennke C."/>
            <person name="Teeling H."/>
            <person name="Waldmann J."/>
            <person name="Richter M."/>
            <person name="Barbe V."/>
            <person name="Bataille E."/>
            <person name="Glockner F.O."/>
            <person name="Amann R."/>
        </authorList>
    </citation>
    <scope>NUCLEOTIDE SEQUENCE</scope>
</reference>